<dbReference type="PRINTS" id="PR00778">
    <property type="entry name" value="HTHARSR"/>
</dbReference>
<dbReference type="InterPro" id="IPR036388">
    <property type="entry name" value="WH-like_DNA-bd_sf"/>
</dbReference>
<dbReference type="InterPro" id="IPR000835">
    <property type="entry name" value="HTH_MarR-typ"/>
</dbReference>
<keyword evidence="7" id="KW-1185">Reference proteome</keyword>
<protein>
    <recommendedName>
        <fullName evidence="5">HTH arsR-type domain-containing protein</fullName>
    </recommendedName>
</protein>
<feature type="region of interest" description="Disordered" evidence="4">
    <location>
        <begin position="95"/>
        <end position="116"/>
    </location>
</feature>
<dbReference type="OrthoDB" id="274095at2"/>
<keyword evidence="1" id="KW-0805">Transcription regulation</keyword>
<evidence type="ECO:0000256" key="3">
    <source>
        <dbReference type="ARBA" id="ARBA00023163"/>
    </source>
</evidence>
<evidence type="ECO:0000256" key="4">
    <source>
        <dbReference type="SAM" id="MobiDB-lite"/>
    </source>
</evidence>
<organism evidence="6 7">
    <name type="scientific">Urbifossiella limnaea</name>
    <dbReference type="NCBI Taxonomy" id="2528023"/>
    <lineage>
        <taxon>Bacteria</taxon>
        <taxon>Pseudomonadati</taxon>
        <taxon>Planctomycetota</taxon>
        <taxon>Planctomycetia</taxon>
        <taxon>Gemmatales</taxon>
        <taxon>Gemmataceae</taxon>
        <taxon>Urbifossiella</taxon>
    </lineage>
</organism>
<keyword evidence="3" id="KW-0804">Transcription</keyword>
<keyword evidence="2" id="KW-0238">DNA-binding</keyword>
<dbReference type="PANTHER" id="PTHR33154:SF18">
    <property type="entry name" value="ARSENICAL RESISTANCE OPERON REPRESSOR"/>
    <property type="match status" value="1"/>
</dbReference>
<dbReference type="RefSeq" id="WP_145238028.1">
    <property type="nucleotide sequence ID" value="NZ_CP036273.1"/>
</dbReference>
<dbReference type="EMBL" id="CP036273">
    <property type="protein sequence ID" value="QDU20457.1"/>
    <property type="molecule type" value="Genomic_DNA"/>
</dbReference>
<dbReference type="InterPro" id="IPR036390">
    <property type="entry name" value="WH_DNA-bd_sf"/>
</dbReference>
<dbReference type="PANTHER" id="PTHR33154">
    <property type="entry name" value="TRANSCRIPTIONAL REGULATOR, ARSR FAMILY"/>
    <property type="match status" value="1"/>
</dbReference>
<dbReference type="Gene3D" id="1.10.10.10">
    <property type="entry name" value="Winged helix-like DNA-binding domain superfamily/Winged helix DNA-binding domain"/>
    <property type="match status" value="1"/>
</dbReference>
<evidence type="ECO:0000313" key="7">
    <source>
        <dbReference type="Proteomes" id="UP000319576"/>
    </source>
</evidence>
<dbReference type="InterPro" id="IPR051081">
    <property type="entry name" value="HTH_MetalResp_TranReg"/>
</dbReference>
<dbReference type="AlphaFoldDB" id="A0A517XSH1"/>
<dbReference type="InterPro" id="IPR011991">
    <property type="entry name" value="ArsR-like_HTH"/>
</dbReference>
<dbReference type="SMART" id="SM00418">
    <property type="entry name" value="HTH_ARSR"/>
    <property type="match status" value="1"/>
</dbReference>
<accession>A0A517XSH1</accession>
<proteinExistence type="predicted"/>
<dbReference type="NCBIfam" id="NF033788">
    <property type="entry name" value="HTH_metalloreg"/>
    <property type="match status" value="1"/>
</dbReference>
<evidence type="ECO:0000313" key="6">
    <source>
        <dbReference type="EMBL" id="QDU20457.1"/>
    </source>
</evidence>
<reference evidence="6 7" key="1">
    <citation type="submission" date="2019-02" db="EMBL/GenBank/DDBJ databases">
        <title>Deep-cultivation of Planctomycetes and their phenomic and genomic characterization uncovers novel biology.</title>
        <authorList>
            <person name="Wiegand S."/>
            <person name="Jogler M."/>
            <person name="Boedeker C."/>
            <person name="Pinto D."/>
            <person name="Vollmers J."/>
            <person name="Rivas-Marin E."/>
            <person name="Kohn T."/>
            <person name="Peeters S.H."/>
            <person name="Heuer A."/>
            <person name="Rast P."/>
            <person name="Oberbeckmann S."/>
            <person name="Bunk B."/>
            <person name="Jeske O."/>
            <person name="Meyerdierks A."/>
            <person name="Storesund J.E."/>
            <person name="Kallscheuer N."/>
            <person name="Luecker S."/>
            <person name="Lage O.M."/>
            <person name="Pohl T."/>
            <person name="Merkel B.J."/>
            <person name="Hornburger P."/>
            <person name="Mueller R.-W."/>
            <person name="Bruemmer F."/>
            <person name="Labrenz M."/>
            <person name="Spormann A.M."/>
            <person name="Op den Camp H."/>
            <person name="Overmann J."/>
            <person name="Amann R."/>
            <person name="Jetten M.S.M."/>
            <person name="Mascher T."/>
            <person name="Medema M.H."/>
            <person name="Devos D.P."/>
            <person name="Kaster A.-K."/>
            <person name="Ovreas L."/>
            <person name="Rohde M."/>
            <person name="Galperin M.Y."/>
            <person name="Jogler C."/>
        </authorList>
    </citation>
    <scope>NUCLEOTIDE SEQUENCE [LARGE SCALE GENOMIC DNA]</scope>
    <source>
        <strain evidence="6 7">ETA_A1</strain>
    </source>
</reference>
<sequence precursor="true">MSYDQASQVETLFEVLANDSRLRLLHEIARRDEVCVTDLAAALDMKSQAVSNQLARLQDKGIVASRRQGNNAYYRIVDNCVLILLERGLCLVEETDRRGRNPARPPNPNRPARGTR</sequence>
<gene>
    <name evidence="6" type="ORF">ETAA1_24090</name>
</gene>
<dbReference type="SUPFAM" id="SSF46785">
    <property type="entry name" value="Winged helix' DNA-binding domain"/>
    <property type="match status" value="1"/>
</dbReference>
<dbReference type="Pfam" id="PF12802">
    <property type="entry name" value="MarR_2"/>
    <property type="match status" value="1"/>
</dbReference>
<evidence type="ECO:0000256" key="2">
    <source>
        <dbReference type="ARBA" id="ARBA00023125"/>
    </source>
</evidence>
<feature type="domain" description="HTH arsR-type" evidence="5">
    <location>
        <begin position="1"/>
        <end position="96"/>
    </location>
</feature>
<evidence type="ECO:0000256" key="1">
    <source>
        <dbReference type="ARBA" id="ARBA00023015"/>
    </source>
</evidence>
<dbReference type="InterPro" id="IPR001845">
    <property type="entry name" value="HTH_ArsR_DNA-bd_dom"/>
</dbReference>
<evidence type="ECO:0000259" key="5">
    <source>
        <dbReference type="PROSITE" id="PS50987"/>
    </source>
</evidence>
<name>A0A517XSH1_9BACT</name>
<dbReference type="Proteomes" id="UP000319576">
    <property type="component" value="Chromosome"/>
</dbReference>
<dbReference type="GO" id="GO:0003677">
    <property type="term" value="F:DNA binding"/>
    <property type="evidence" value="ECO:0007669"/>
    <property type="project" value="UniProtKB-KW"/>
</dbReference>
<dbReference type="CDD" id="cd00090">
    <property type="entry name" value="HTH_ARSR"/>
    <property type="match status" value="1"/>
</dbReference>
<dbReference type="PROSITE" id="PS50987">
    <property type="entry name" value="HTH_ARSR_2"/>
    <property type="match status" value="1"/>
</dbReference>
<dbReference type="GO" id="GO:0003700">
    <property type="term" value="F:DNA-binding transcription factor activity"/>
    <property type="evidence" value="ECO:0007669"/>
    <property type="project" value="InterPro"/>
</dbReference>
<dbReference type="KEGG" id="uli:ETAA1_24090"/>